<keyword evidence="2" id="KW-0479">Metal-binding</keyword>
<proteinExistence type="inferred from homology"/>
<dbReference type="EMBL" id="CP036426">
    <property type="protein sequence ID" value="QDV33117.1"/>
    <property type="molecule type" value="Genomic_DNA"/>
</dbReference>
<dbReference type="GO" id="GO:0050385">
    <property type="term" value="F:ureidoglycolate lyase activity"/>
    <property type="evidence" value="ECO:0007669"/>
    <property type="project" value="UniProtKB-EC"/>
</dbReference>
<evidence type="ECO:0000313" key="5">
    <source>
        <dbReference type="Proteomes" id="UP000317835"/>
    </source>
</evidence>
<dbReference type="PANTHER" id="PTHR42796:SF4">
    <property type="entry name" value="FUMARYLACETOACETATE HYDROLASE DOMAIN-CONTAINING PROTEIN 2A"/>
    <property type="match status" value="1"/>
</dbReference>
<evidence type="ECO:0000256" key="1">
    <source>
        <dbReference type="ARBA" id="ARBA00010211"/>
    </source>
</evidence>
<name>A0A518GWZ9_9BACT</name>
<dbReference type="Proteomes" id="UP000317835">
    <property type="component" value="Chromosome"/>
</dbReference>
<keyword evidence="5" id="KW-1185">Reference proteome</keyword>
<dbReference type="GO" id="GO:0046872">
    <property type="term" value="F:metal ion binding"/>
    <property type="evidence" value="ECO:0007669"/>
    <property type="project" value="UniProtKB-KW"/>
</dbReference>
<evidence type="ECO:0000259" key="3">
    <source>
        <dbReference type="Pfam" id="PF01557"/>
    </source>
</evidence>
<dbReference type="Gene3D" id="3.90.850.10">
    <property type="entry name" value="Fumarylacetoacetase-like, C-terminal domain"/>
    <property type="match status" value="1"/>
</dbReference>
<dbReference type="PANTHER" id="PTHR42796">
    <property type="entry name" value="FUMARYLACETOACETATE HYDROLASE DOMAIN-CONTAINING PROTEIN 2A-RELATED"/>
    <property type="match status" value="1"/>
</dbReference>
<dbReference type="EC" id="4.3.2.3" evidence="4"/>
<dbReference type="RefSeq" id="WP_145267532.1">
    <property type="nucleotide sequence ID" value="NZ_CP036426.1"/>
</dbReference>
<organism evidence="4 5">
    <name type="scientific">Tautonia plasticadhaerens</name>
    <dbReference type="NCBI Taxonomy" id="2527974"/>
    <lineage>
        <taxon>Bacteria</taxon>
        <taxon>Pseudomonadati</taxon>
        <taxon>Planctomycetota</taxon>
        <taxon>Planctomycetia</taxon>
        <taxon>Isosphaerales</taxon>
        <taxon>Isosphaeraceae</taxon>
        <taxon>Tautonia</taxon>
    </lineage>
</organism>
<dbReference type="InterPro" id="IPR051121">
    <property type="entry name" value="FAH"/>
</dbReference>
<gene>
    <name evidence="4" type="ORF">ElP_09590</name>
</gene>
<protein>
    <submittedName>
        <fullName evidence="4">Ureidoglycolate lyase</fullName>
        <ecNumber evidence="4">4.3.2.3</ecNumber>
    </submittedName>
</protein>
<feature type="domain" description="Fumarylacetoacetase-like C-terminal" evidence="3">
    <location>
        <begin position="99"/>
        <end position="317"/>
    </location>
</feature>
<dbReference type="InterPro" id="IPR011234">
    <property type="entry name" value="Fumarylacetoacetase-like_C"/>
</dbReference>
<keyword evidence="4" id="KW-0456">Lyase</keyword>
<evidence type="ECO:0000313" key="4">
    <source>
        <dbReference type="EMBL" id="QDV33117.1"/>
    </source>
</evidence>
<dbReference type="KEGG" id="tpla:ElP_09590"/>
<dbReference type="OrthoDB" id="9805307at2"/>
<accession>A0A518GWZ9</accession>
<dbReference type="GO" id="GO:0044281">
    <property type="term" value="P:small molecule metabolic process"/>
    <property type="evidence" value="ECO:0007669"/>
    <property type="project" value="UniProtKB-ARBA"/>
</dbReference>
<evidence type="ECO:0000256" key="2">
    <source>
        <dbReference type="ARBA" id="ARBA00022723"/>
    </source>
</evidence>
<sequence length="321" mass="35015">MRLCRFSLDDDVPLTGFYRDDRVVPIDQAIEAFTEAMQLELLILDTDDPLGLLPPNGASHHAAWELARWVDGLGGEALDELAIPVEDVLLLPPIERPGKILMLARNYPEHSVEVGDIAAERAETFPYVFMKPITTMVGARDEVVIPGISPDGIDWEVELGVVIGAACKGVSEEDALKYVAGYTVINDVSDRGFRPNPSRKKRERDAFFDWLHGKWHDTFCPIGPCIRSSDSLPNPQALRLRLSVDDEPMQDGSTSQMIFPVAAIVSFVSSIVTLEPGDVIGTGTPGGTGKGRGRFLKPGEVMTAEIDGIGRLVNPVVAEQE</sequence>
<comment type="similarity">
    <text evidence="1">Belongs to the FAH family.</text>
</comment>
<dbReference type="SUPFAM" id="SSF56529">
    <property type="entry name" value="FAH"/>
    <property type="match status" value="1"/>
</dbReference>
<dbReference type="Pfam" id="PF01557">
    <property type="entry name" value="FAA_hydrolase"/>
    <property type="match status" value="1"/>
</dbReference>
<dbReference type="AlphaFoldDB" id="A0A518GWZ9"/>
<dbReference type="InterPro" id="IPR036663">
    <property type="entry name" value="Fumarylacetoacetase_C_sf"/>
</dbReference>
<reference evidence="4 5" key="1">
    <citation type="submission" date="2019-02" db="EMBL/GenBank/DDBJ databases">
        <title>Deep-cultivation of Planctomycetes and their phenomic and genomic characterization uncovers novel biology.</title>
        <authorList>
            <person name="Wiegand S."/>
            <person name="Jogler M."/>
            <person name="Boedeker C."/>
            <person name="Pinto D."/>
            <person name="Vollmers J."/>
            <person name="Rivas-Marin E."/>
            <person name="Kohn T."/>
            <person name="Peeters S.H."/>
            <person name="Heuer A."/>
            <person name="Rast P."/>
            <person name="Oberbeckmann S."/>
            <person name="Bunk B."/>
            <person name="Jeske O."/>
            <person name="Meyerdierks A."/>
            <person name="Storesund J.E."/>
            <person name="Kallscheuer N."/>
            <person name="Luecker S."/>
            <person name="Lage O.M."/>
            <person name="Pohl T."/>
            <person name="Merkel B.J."/>
            <person name="Hornburger P."/>
            <person name="Mueller R.-W."/>
            <person name="Bruemmer F."/>
            <person name="Labrenz M."/>
            <person name="Spormann A.M."/>
            <person name="Op den Camp H."/>
            <person name="Overmann J."/>
            <person name="Amann R."/>
            <person name="Jetten M.S.M."/>
            <person name="Mascher T."/>
            <person name="Medema M.H."/>
            <person name="Devos D.P."/>
            <person name="Kaster A.-K."/>
            <person name="Ovreas L."/>
            <person name="Rohde M."/>
            <person name="Galperin M.Y."/>
            <person name="Jogler C."/>
        </authorList>
    </citation>
    <scope>NUCLEOTIDE SEQUENCE [LARGE SCALE GENOMIC DNA]</scope>
    <source>
        <strain evidence="4 5">ElP</strain>
    </source>
</reference>